<evidence type="ECO:0000313" key="2">
    <source>
        <dbReference type="Proteomes" id="UP000539538"/>
    </source>
</evidence>
<gene>
    <name evidence="1" type="ORF">GGQ99_004738</name>
</gene>
<keyword evidence="2" id="KW-1185">Reference proteome</keyword>
<name>A0ABR6L822_9HYPH</name>
<organism evidence="1 2">
    <name type="scientific">Aminobacter niigataensis</name>
    <dbReference type="NCBI Taxonomy" id="83265"/>
    <lineage>
        <taxon>Bacteria</taxon>
        <taxon>Pseudomonadati</taxon>
        <taxon>Pseudomonadota</taxon>
        <taxon>Alphaproteobacteria</taxon>
        <taxon>Hyphomicrobiales</taxon>
        <taxon>Phyllobacteriaceae</taxon>
        <taxon>Aminobacter</taxon>
    </lineage>
</organism>
<comment type="caution">
    <text evidence="1">The sequence shown here is derived from an EMBL/GenBank/DDBJ whole genome shotgun (WGS) entry which is preliminary data.</text>
</comment>
<proteinExistence type="predicted"/>
<dbReference type="RefSeq" id="WP_183264357.1">
    <property type="nucleotide sequence ID" value="NZ_BAAAVZ010000026.1"/>
</dbReference>
<accession>A0ABR6L822</accession>
<dbReference type="EMBL" id="JACHOT010000009">
    <property type="protein sequence ID" value="MBB4652954.1"/>
    <property type="molecule type" value="Genomic_DNA"/>
</dbReference>
<dbReference type="Proteomes" id="UP000539538">
    <property type="component" value="Unassembled WGS sequence"/>
</dbReference>
<sequence>MRLSAIITRLAELGVRLPVQQHAEDACSIADAEGVEVCVIDHNGEREDSEAAEIAALLIEIINIAATPVARKSLDVSDVGGQAVDIANELGAVLQGRNTVACYIALSMVLGAAAANAGRPDFDGMMRLVESGARDSFLRALQEQGRG</sequence>
<reference evidence="1 2" key="1">
    <citation type="submission" date="2020-08" db="EMBL/GenBank/DDBJ databases">
        <title>Genomic Encyclopedia of Type Strains, Phase IV (KMG-IV): sequencing the most valuable type-strain genomes for metagenomic binning, comparative biology and taxonomic classification.</title>
        <authorList>
            <person name="Goeker M."/>
        </authorList>
    </citation>
    <scope>NUCLEOTIDE SEQUENCE [LARGE SCALE GENOMIC DNA]</scope>
    <source>
        <strain evidence="1 2">DSM 7050</strain>
    </source>
</reference>
<protein>
    <submittedName>
        <fullName evidence="1">Uncharacterized protein</fullName>
    </submittedName>
</protein>
<evidence type="ECO:0000313" key="1">
    <source>
        <dbReference type="EMBL" id="MBB4652954.1"/>
    </source>
</evidence>